<dbReference type="HAMAP" id="MF_01369_B">
    <property type="entry name" value="Ribosomal_uL23_B"/>
    <property type="match status" value="1"/>
</dbReference>
<gene>
    <name evidence="6 7" type="primary">rplW</name>
    <name evidence="7" type="ORF">HY768_01550</name>
</gene>
<evidence type="ECO:0000313" key="8">
    <source>
        <dbReference type="Proteomes" id="UP000736328"/>
    </source>
</evidence>
<dbReference type="InterPro" id="IPR012677">
    <property type="entry name" value="Nucleotide-bd_a/b_plait_sf"/>
</dbReference>
<dbReference type="SUPFAM" id="SSF54189">
    <property type="entry name" value="Ribosomal proteins S24e, L23 and L15e"/>
    <property type="match status" value="1"/>
</dbReference>
<accession>A0A933I9Q9</accession>
<dbReference type="NCBIfam" id="NF004363">
    <property type="entry name" value="PRK05738.2-4"/>
    <property type="match status" value="1"/>
</dbReference>
<dbReference type="PANTHER" id="PTHR11620">
    <property type="entry name" value="60S RIBOSOMAL PROTEIN L23A"/>
    <property type="match status" value="1"/>
</dbReference>
<dbReference type="Pfam" id="PF00276">
    <property type="entry name" value="Ribosomal_L23"/>
    <property type="match status" value="1"/>
</dbReference>
<evidence type="ECO:0000256" key="3">
    <source>
        <dbReference type="ARBA" id="ARBA00022884"/>
    </source>
</evidence>
<proteinExistence type="inferred from homology"/>
<dbReference type="InterPro" id="IPR013025">
    <property type="entry name" value="Ribosomal_uL23-like"/>
</dbReference>
<keyword evidence="3 6" id="KW-0694">RNA-binding</keyword>
<dbReference type="EMBL" id="JACQXR010000015">
    <property type="protein sequence ID" value="MBI4725907.1"/>
    <property type="molecule type" value="Genomic_DNA"/>
</dbReference>
<reference evidence="7" key="1">
    <citation type="submission" date="2020-07" db="EMBL/GenBank/DDBJ databases">
        <title>Huge and variable diversity of episymbiotic CPR bacteria and DPANN archaea in groundwater ecosystems.</title>
        <authorList>
            <person name="He C.Y."/>
            <person name="Keren R."/>
            <person name="Whittaker M."/>
            <person name="Farag I.F."/>
            <person name="Doudna J."/>
            <person name="Cate J.H.D."/>
            <person name="Banfield J.F."/>
        </authorList>
    </citation>
    <scope>NUCLEOTIDE SEQUENCE</scope>
    <source>
        <strain evidence="7">NC_groundwater_1520_Pr4_B-0.1um_53_5</strain>
    </source>
</reference>
<protein>
    <recommendedName>
        <fullName evidence="6">Large ribosomal subunit protein uL23</fullName>
    </recommendedName>
</protein>
<dbReference type="Proteomes" id="UP000736328">
    <property type="component" value="Unassembled WGS sequence"/>
</dbReference>
<dbReference type="GO" id="GO:0005840">
    <property type="term" value="C:ribosome"/>
    <property type="evidence" value="ECO:0007669"/>
    <property type="project" value="UniProtKB-KW"/>
</dbReference>
<dbReference type="GO" id="GO:0003735">
    <property type="term" value="F:structural constituent of ribosome"/>
    <property type="evidence" value="ECO:0007669"/>
    <property type="project" value="InterPro"/>
</dbReference>
<evidence type="ECO:0000313" key="7">
    <source>
        <dbReference type="EMBL" id="MBI4725907.1"/>
    </source>
</evidence>
<dbReference type="FunFam" id="3.30.70.330:FF:000001">
    <property type="entry name" value="50S ribosomal protein L23"/>
    <property type="match status" value="1"/>
</dbReference>
<comment type="caution">
    <text evidence="7">The sequence shown here is derived from an EMBL/GenBank/DDBJ whole genome shotgun (WGS) entry which is preliminary data.</text>
</comment>
<evidence type="ECO:0000256" key="2">
    <source>
        <dbReference type="ARBA" id="ARBA00022730"/>
    </source>
</evidence>
<dbReference type="InterPro" id="IPR012678">
    <property type="entry name" value="Ribosomal_uL23/eL15/eS24_sf"/>
</dbReference>
<comment type="subunit">
    <text evidence="6">Part of the 50S ribosomal subunit. Contacts protein L29, and trigger factor when it is bound to the ribosome.</text>
</comment>
<name>A0A933I9Q9_UNCT6</name>
<comment type="function">
    <text evidence="6">One of the early assembly proteins it binds 23S rRNA. One of the proteins that surrounds the polypeptide exit tunnel on the outside of the ribosome. Forms the main docking site for trigger factor binding to the ribosome.</text>
</comment>
<comment type="similarity">
    <text evidence="1 6">Belongs to the universal ribosomal protein uL23 family.</text>
</comment>
<dbReference type="AlphaFoldDB" id="A0A933I9Q9"/>
<keyword evidence="2 6" id="KW-0699">rRNA-binding</keyword>
<evidence type="ECO:0000256" key="6">
    <source>
        <dbReference type="HAMAP-Rule" id="MF_01369"/>
    </source>
</evidence>
<dbReference type="Gene3D" id="3.30.70.330">
    <property type="match status" value="1"/>
</dbReference>
<dbReference type="GO" id="GO:0006412">
    <property type="term" value="P:translation"/>
    <property type="evidence" value="ECO:0007669"/>
    <property type="project" value="UniProtKB-UniRule"/>
</dbReference>
<keyword evidence="5 6" id="KW-0687">Ribonucleoprotein</keyword>
<evidence type="ECO:0000256" key="1">
    <source>
        <dbReference type="ARBA" id="ARBA00006700"/>
    </source>
</evidence>
<dbReference type="NCBIfam" id="NF004366">
    <property type="entry name" value="PRK05738.3-2"/>
    <property type="match status" value="1"/>
</dbReference>
<keyword evidence="4 6" id="KW-0689">Ribosomal protein</keyword>
<dbReference type="GO" id="GO:1990904">
    <property type="term" value="C:ribonucleoprotein complex"/>
    <property type="evidence" value="ECO:0007669"/>
    <property type="project" value="UniProtKB-KW"/>
</dbReference>
<organism evidence="7 8">
    <name type="scientific">candidate division TA06 bacterium</name>
    <dbReference type="NCBI Taxonomy" id="2250710"/>
    <lineage>
        <taxon>Bacteria</taxon>
        <taxon>Bacteria division TA06</taxon>
    </lineage>
</organism>
<evidence type="ECO:0000256" key="4">
    <source>
        <dbReference type="ARBA" id="ARBA00022980"/>
    </source>
</evidence>
<dbReference type="GO" id="GO:0019843">
    <property type="term" value="F:rRNA binding"/>
    <property type="evidence" value="ECO:0007669"/>
    <property type="project" value="UniProtKB-UniRule"/>
</dbReference>
<dbReference type="NCBIfam" id="NF004359">
    <property type="entry name" value="PRK05738.1-3"/>
    <property type="match status" value="1"/>
</dbReference>
<sequence>MKDLSKVIKKPLVTEKFTALKEAYNRYAFEVDKNANKHDVKRAVETAFKVKVTDVATMNVRGKIKRQGRTQGKRPDWKKAVVTLAKNQKLEIGEGV</sequence>
<evidence type="ECO:0000256" key="5">
    <source>
        <dbReference type="ARBA" id="ARBA00023274"/>
    </source>
</evidence>